<evidence type="ECO:0000313" key="4">
    <source>
        <dbReference type="Proteomes" id="UP000249986"/>
    </source>
</evidence>
<organism evidence="3 4">
    <name type="scientific">Clostridium perfringens</name>
    <dbReference type="NCBI Taxonomy" id="1502"/>
    <lineage>
        <taxon>Bacteria</taxon>
        <taxon>Bacillati</taxon>
        <taxon>Bacillota</taxon>
        <taxon>Clostridia</taxon>
        <taxon>Eubacteriales</taxon>
        <taxon>Clostridiaceae</taxon>
        <taxon>Clostridium</taxon>
    </lineage>
</organism>
<evidence type="ECO:0000256" key="1">
    <source>
        <dbReference type="ARBA" id="ARBA00023125"/>
    </source>
</evidence>
<name>A0A2X2Y705_CLOPF</name>
<protein>
    <submittedName>
        <fullName evidence="3">DNA-binding protein</fullName>
    </submittedName>
</protein>
<dbReference type="InterPro" id="IPR001387">
    <property type="entry name" value="Cro/C1-type_HTH"/>
</dbReference>
<dbReference type="PANTHER" id="PTHR46797:SF1">
    <property type="entry name" value="METHYLPHOSPHONATE SYNTHASE"/>
    <property type="match status" value="1"/>
</dbReference>
<dbReference type="InterPro" id="IPR010982">
    <property type="entry name" value="Lambda_DNA-bd_dom_sf"/>
</dbReference>
<accession>A0A2X2Y705</accession>
<dbReference type="SMART" id="SM00530">
    <property type="entry name" value="HTH_XRE"/>
    <property type="match status" value="1"/>
</dbReference>
<dbReference type="CDD" id="cd00093">
    <property type="entry name" value="HTH_XRE"/>
    <property type="match status" value="1"/>
</dbReference>
<reference evidence="3 4" key="1">
    <citation type="submission" date="2018-06" db="EMBL/GenBank/DDBJ databases">
        <authorList>
            <consortium name="Pathogen Informatics"/>
            <person name="Doyle S."/>
        </authorList>
    </citation>
    <scope>NUCLEOTIDE SEQUENCE [LARGE SCALE GENOMIC DNA]</scope>
    <source>
        <strain evidence="3 4">NCTC10719</strain>
    </source>
</reference>
<dbReference type="RefSeq" id="WP_111926376.1">
    <property type="nucleotide sequence ID" value="NZ_UAWG01000009.1"/>
</dbReference>
<dbReference type="SUPFAM" id="SSF47413">
    <property type="entry name" value="lambda repressor-like DNA-binding domains"/>
    <property type="match status" value="1"/>
</dbReference>
<proteinExistence type="predicted"/>
<sequence length="104" mass="11598">MKIGTNLQRIRKAKDPKITQQDLAKATGLSRSYLSDIEHNKYNPSLDTTIALSNALGVTLNELVYNIPTTNNNELDSIINSLVTANLDTKQLELLKLYVDALIR</sequence>
<dbReference type="GO" id="GO:0003677">
    <property type="term" value="F:DNA binding"/>
    <property type="evidence" value="ECO:0007669"/>
    <property type="project" value="UniProtKB-KW"/>
</dbReference>
<dbReference type="Pfam" id="PF01381">
    <property type="entry name" value="HTH_3"/>
    <property type="match status" value="1"/>
</dbReference>
<dbReference type="PANTHER" id="PTHR46797">
    <property type="entry name" value="HTH-TYPE TRANSCRIPTIONAL REGULATOR"/>
    <property type="match status" value="1"/>
</dbReference>
<dbReference type="Gene3D" id="1.10.260.40">
    <property type="entry name" value="lambda repressor-like DNA-binding domains"/>
    <property type="match status" value="1"/>
</dbReference>
<evidence type="ECO:0000259" key="2">
    <source>
        <dbReference type="PROSITE" id="PS50943"/>
    </source>
</evidence>
<feature type="domain" description="HTH cro/C1-type" evidence="2">
    <location>
        <begin position="7"/>
        <end position="63"/>
    </location>
</feature>
<dbReference type="Proteomes" id="UP000249986">
    <property type="component" value="Unassembled WGS sequence"/>
</dbReference>
<dbReference type="GO" id="GO:0005829">
    <property type="term" value="C:cytosol"/>
    <property type="evidence" value="ECO:0007669"/>
    <property type="project" value="TreeGrafter"/>
</dbReference>
<gene>
    <name evidence="3" type="ORF">NCTC10719_01467</name>
</gene>
<dbReference type="InterPro" id="IPR050807">
    <property type="entry name" value="TransReg_Diox_bact_type"/>
</dbReference>
<dbReference type="EMBL" id="UAWG01000009">
    <property type="protein sequence ID" value="SQB59924.1"/>
    <property type="molecule type" value="Genomic_DNA"/>
</dbReference>
<evidence type="ECO:0000313" key="3">
    <source>
        <dbReference type="EMBL" id="SQB59924.1"/>
    </source>
</evidence>
<dbReference type="GO" id="GO:0003700">
    <property type="term" value="F:DNA-binding transcription factor activity"/>
    <property type="evidence" value="ECO:0007669"/>
    <property type="project" value="TreeGrafter"/>
</dbReference>
<dbReference type="AlphaFoldDB" id="A0A2X2Y705"/>
<dbReference type="PROSITE" id="PS50943">
    <property type="entry name" value="HTH_CROC1"/>
    <property type="match status" value="1"/>
</dbReference>
<keyword evidence="1 3" id="KW-0238">DNA-binding</keyword>